<protein>
    <recommendedName>
        <fullName evidence="3">Cytoplasmic protein</fullName>
    </recommendedName>
</protein>
<evidence type="ECO:0000313" key="1">
    <source>
        <dbReference type="EMBL" id="MBA2881648.1"/>
    </source>
</evidence>
<dbReference type="AlphaFoldDB" id="A0A7W0C9J7"/>
<dbReference type="Gene3D" id="3.40.50.300">
    <property type="entry name" value="P-loop containing nucleotide triphosphate hydrolases"/>
    <property type="match status" value="1"/>
</dbReference>
<accession>A0A7W0C9J7</accession>
<comment type="caution">
    <text evidence="1">The sequence shown here is derived from an EMBL/GenBank/DDBJ whole genome shotgun (WGS) entry which is preliminary data.</text>
</comment>
<name>A0A7W0C9J7_9BACT</name>
<dbReference type="InterPro" id="IPR027417">
    <property type="entry name" value="P-loop_NTPase"/>
</dbReference>
<dbReference type="EMBL" id="JACDUS010000004">
    <property type="protein sequence ID" value="MBA2881648.1"/>
    <property type="molecule type" value="Genomic_DNA"/>
</dbReference>
<dbReference type="Pfam" id="PF13481">
    <property type="entry name" value="AAA_25"/>
    <property type="match status" value="1"/>
</dbReference>
<gene>
    <name evidence="1" type="ORF">HNR65_001975</name>
</gene>
<evidence type="ECO:0000313" key="2">
    <source>
        <dbReference type="Proteomes" id="UP000525298"/>
    </source>
</evidence>
<dbReference type="Proteomes" id="UP000525298">
    <property type="component" value="Unassembled WGS sequence"/>
</dbReference>
<sequence length="238" mass="26552">MQNHTLMLRDPLKMIGGSAAESLENGGFAAILARAGVGKTALLVQLALHAMAGGKNVLHISTEDPVDKVNLWYQEVFHRLTQSDNASQGEKIWDQLLYNRFIMTFETETFNLDKVQKRISELMANGIFQPRLIMIDGFAFDETSRPQLNGLKDLAATSEMTFWFTARTHRDEPVDSSGIAASFAPFAGLFDLMLQLYPEKDRVYLKRLALAAQQERQDKAELYLDPATLLVSDSPVGA</sequence>
<dbReference type="SUPFAM" id="SSF52540">
    <property type="entry name" value="P-loop containing nucleoside triphosphate hydrolases"/>
    <property type="match status" value="1"/>
</dbReference>
<reference evidence="1 2" key="1">
    <citation type="submission" date="2020-07" db="EMBL/GenBank/DDBJ databases">
        <title>Genomic Encyclopedia of Type Strains, Phase IV (KMG-IV): sequencing the most valuable type-strain genomes for metagenomic binning, comparative biology and taxonomic classification.</title>
        <authorList>
            <person name="Goeker M."/>
        </authorList>
    </citation>
    <scope>NUCLEOTIDE SEQUENCE [LARGE SCALE GENOMIC DNA]</scope>
    <source>
        <strain evidence="1 2">DSM 17721</strain>
    </source>
</reference>
<dbReference type="RefSeq" id="WP_181551287.1">
    <property type="nucleotide sequence ID" value="NZ_JACDUS010000004.1"/>
</dbReference>
<evidence type="ECO:0008006" key="3">
    <source>
        <dbReference type="Google" id="ProtNLM"/>
    </source>
</evidence>
<organism evidence="1 2">
    <name type="scientific">Desulfosalsimonas propionicica</name>
    <dbReference type="NCBI Taxonomy" id="332175"/>
    <lineage>
        <taxon>Bacteria</taxon>
        <taxon>Pseudomonadati</taxon>
        <taxon>Thermodesulfobacteriota</taxon>
        <taxon>Desulfobacteria</taxon>
        <taxon>Desulfobacterales</taxon>
        <taxon>Desulfosalsimonadaceae</taxon>
        <taxon>Desulfosalsimonas</taxon>
    </lineage>
</organism>
<proteinExistence type="predicted"/>
<keyword evidence="2" id="KW-1185">Reference proteome</keyword>